<protein>
    <submittedName>
        <fullName evidence="3">Uncharacterized protein</fullName>
    </submittedName>
</protein>
<reference evidence="3" key="2">
    <citation type="submission" date="2022-10" db="EMBL/GenBank/DDBJ databases">
        <authorList>
            <consortium name="ENA_rothamsted_submissions"/>
            <consortium name="culmorum"/>
            <person name="King R."/>
        </authorList>
    </citation>
    <scope>NUCLEOTIDE SEQUENCE</scope>
</reference>
<feature type="compositionally biased region" description="Basic and acidic residues" evidence="2">
    <location>
        <begin position="53"/>
        <end position="63"/>
    </location>
</feature>
<organism evidence="3 4">
    <name type="scientific">Diatraea saccharalis</name>
    <name type="common">sugarcane borer</name>
    <dbReference type="NCBI Taxonomy" id="40085"/>
    <lineage>
        <taxon>Eukaryota</taxon>
        <taxon>Metazoa</taxon>
        <taxon>Ecdysozoa</taxon>
        <taxon>Arthropoda</taxon>
        <taxon>Hexapoda</taxon>
        <taxon>Insecta</taxon>
        <taxon>Pterygota</taxon>
        <taxon>Neoptera</taxon>
        <taxon>Endopterygota</taxon>
        <taxon>Lepidoptera</taxon>
        <taxon>Glossata</taxon>
        <taxon>Ditrysia</taxon>
        <taxon>Pyraloidea</taxon>
        <taxon>Crambidae</taxon>
        <taxon>Crambinae</taxon>
        <taxon>Diatraea</taxon>
    </lineage>
</organism>
<feature type="compositionally biased region" description="Polar residues" evidence="2">
    <location>
        <begin position="99"/>
        <end position="132"/>
    </location>
</feature>
<name>A0A9N9R3Q8_9NEOP</name>
<feature type="compositionally biased region" description="Polar residues" evidence="2">
    <location>
        <begin position="1"/>
        <end position="12"/>
    </location>
</feature>
<gene>
    <name evidence="3" type="ORF">DIATSA_LOCUS6730</name>
</gene>
<proteinExistence type="predicted"/>
<accession>A0A9N9R3Q8</accession>
<feature type="region of interest" description="Disordered" evidence="2">
    <location>
        <begin position="1"/>
        <end position="132"/>
    </location>
</feature>
<evidence type="ECO:0000256" key="1">
    <source>
        <dbReference type="SAM" id="Coils"/>
    </source>
</evidence>
<evidence type="ECO:0000313" key="4">
    <source>
        <dbReference type="Proteomes" id="UP001153714"/>
    </source>
</evidence>
<sequence>MDDTQNSSSQINETKKVLPDVVHSQRIPAGTIVNTETESPENYTVDNEQSENSVHHAEAKSETESISENLPFKVEDSASETDNVVKSNKSERFLDIDTDQMNKTDSINIPVTHSLTSENPSSHDPSKQSTSWPLDVNVVSDIHHISEESPVNLAMSSDYSKEAGFYENDSLPDAPKIDDRGSRESPLSDKYVDSLNNSVAKSLESGCENKSSGHLSDYAKEDLPDAGSSGSEEIIKLDIRGQGAPKFSLPSAKIIFGPPPQGSTILDPNIEAIPVFPNLLSPFLVGAGDSVKVQEVFDFTEQDYKEPSLHKSLDVSLEKSIELSAEKSLSSEKTEQLDLLVEEIVVDEVIQKNEDKNDEPSLTNPPKSLAPEETMSFSTMTTDYKTICEEYHEKLVHFEDAITQRDELIEELTLSLQRSVRERDDLKAENVHLTNEVHQLQHVVGERSSSEHDTIKAQLSDFVKYQSMIKDDSTKFYSALMSGGSSLQSSNGEKDMDREEITINYSKSDLKSSSSSDEFQTGFESKLTTVISKFEDSIAENLRNKLRESIIQMLCDEISKMRIDSDTEIKELESQMQQYKQSYATETRKLRELLSSVKAGTADIDILRQELCVKHEKEMENLRTYFEKKCTDMERSYSEEVWKGRSCRSPCGSEWSVEADAAGDYPRRRTRSAELPSFTLETTTGELGTKQSCRKHEQQMEELRTEHTVMIADLHARHNATIASLQEQITRLKSHIQTSENTDANVSVYQQDIDLELEKVSVLRVLLLSPS</sequence>
<reference evidence="3" key="1">
    <citation type="submission" date="2021-12" db="EMBL/GenBank/DDBJ databases">
        <authorList>
            <person name="King R."/>
        </authorList>
    </citation>
    <scope>NUCLEOTIDE SEQUENCE</scope>
</reference>
<feature type="region of interest" description="Disordered" evidence="2">
    <location>
        <begin position="203"/>
        <end position="229"/>
    </location>
</feature>
<dbReference type="EMBL" id="OU893333">
    <property type="protein sequence ID" value="CAG9788957.1"/>
    <property type="molecule type" value="Genomic_DNA"/>
</dbReference>
<keyword evidence="4" id="KW-1185">Reference proteome</keyword>
<keyword evidence="1" id="KW-0175">Coiled coil</keyword>
<feature type="region of interest" description="Disordered" evidence="2">
    <location>
        <begin position="164"/>
        <end position="190"/>
    </location>
</feature>
<feature type="coiled-coil region" evidence="1">
    <location>
        <begin position="562"/>
        <end position="589"/>
    </location>
</feature>
<feature type="compositionally biased region" description="Polar residues" evidence="2">
    <location>
        <begin position="32"/>
        <end position="52"/>
    </location>
</feature>
<feature type="compositionally biased region" description="Basic and acidic residues" evidence="2">
    <location>
        <begin position="175"/>
        <end position="190"/>
    </location>
</feature>
<feature type="region of interest" description="Disordered" evidence="2">
    <location>
        <begin position="351"/>
        <end position="374"/>
    </location>
</feature>
<evidence type="ECO:0000256" key="2">
    <source>
        <dbReference type="SAM" id="MobiDB-lite"/>
    </source>
</evidence>
<feature type="coiled-coil region" evidence="1">
    <location>
        <begin position="409"/>
        <end position="443"/>
    </location>
</feature>
<dbReference type="AlphaFoldDB" id="A0A9N9R3Q8"/>
<dbReference type="Proteomes" id="UP001153714">
    <property type="component" value="Chromosome 2"/>
</dbReference>
<evidence type="ECO:0000313" key="3">
    <source>
        <dbReference type="EMBL" id="CAG9788957.1"/>
    </source>
</evidence>
<dbReference type="OrthoDB" id="2020852at2759"/>